<comment type="caution">
    <text evidence="5">The sequence shown here is derived from an EMBL/GenBank/DDBJ whole genome shotgun (WGS) entry which is preliminary data.</text>
</comment>
<dbReference type="SUPFAM" id="SSF53448">
    <property type="entry name" value="Nucleotide-diphospho-sugar transferases"/>
    <property type="match status" value="1"/>
</dbReference>
<comment type="similarity">
    <text evidence="1">Belongs to the glycosyltransferase 2 family.</text>
</comment>
<dbReference type="AlphaFoldDB" id="A0A317CMN4"/>
<dbReference type="PANTHER" id="PTHR43179">
    <property type="entry name" value="RHAMNOSYLTRANSFERASE WBBL"/>
    <property type="match status" value="1"/>
</dbReference>
<evidence type="ECO:0000313" key="6">
    <source>
        <dbReference type="Proteomes" id="UP000245506"/>
    </source>
</evidence>
<evidence type="ECO:0000313" key="5">
    <source>
        <dbReference type="EMBL" id="PWQ98713.1"/>
    </source>
</evidence>
<dbReference type="Pfam" id="PF00535">
    <property type="entry name" value="Glycos_transf_2"/>
    <property type="match status" value="1"/>
</dbReference>
<proteinExistence type="inferred from homology"/>
<name>A0A317CMN4_9GAMM</name>
<dbReference type="GO" id="GO:0016757">
    <property type="term" value="F:glycosyltransferase activity"/>
    <property type="evidence" value="ECO:0007669"/>
    <property type="project" value="UniProtKB-KW"/>
</dbReference>
<dbReference type="PANTHER" id="PTHR43179:SF12">
    <property type="entry name" value="GALACTOFURANOSYLTRANSFERASE GLFT2"/>
    <property type="match status" value="1"/>
</dbReference>
<protein>
    <recommendedName>
        <fullName evidence="4">Glycosyltransferase 2-like domain-containing protein</fullName>
    </recommendedName>
</protein>
<keyword evidence="2" id="KW-0328">Glycosyltransferase</keyword>
<dbReference type="OrthoDB" id="9801954at2"/>
<dbReference type="RefSeq" id="WP_109821869.1">
    <property type="nucleotide sequence ID" value="NZ_QGKL01000010.1"/>
</dbReference>
<keyword evidence="6" id="KW-1185">Reference proteome</keyword>
<accession>A0A317CMN4</accession>
<dbReference type="Gene3D" id="3.90.550.10">
    <property type="entry name" value="Spore Coat Polysaccharide Biosynthesis Protein SpsA, Chain A"/>
    <property type="match status" value="1"/>
</dbReference>
<dbReference type="CDD" id="cd00761">
    <property type="entry name" value="Glyco_tranf_GTA_type"/>
    <property type="match status" value="1"/>
</dbReference>
<organism evidence="5 6">
    <name type="scientific">Leucothrix arctica</name>
    <dbReference type="NCBI Taxonomy" id="1481894"/>
    <lineage>
        <taxon>Bacteria</taxon>
        <taxon>Pseudomonadati</taxon>
        <taxon>Pseudomonadota</taxon>
        <taxon>Gammaproteobacteria</taxon>
        <taxon>Thiotrichales</taxon>
        <taxon>Thiotrichaceae</taxon>
        <taxon>Leucothrix</taxon>
    </lineage>
</organism>
<dbReference type="InterPro" id="IPR001173">
    <property type="entry name" value="Glyco_trans_2-like"/>
</dbReference>
<gene>
    <name evidence="5" type="ORF">DKT75_02565</name>
</gene>
<dbReference type="InterPro" id="IPR029044">
    <property type="entry name" value="Nucleotide-diphossugar_trans"/>
</dbReference>
<feature type="domain" description="Glycosyltransferase 2-like" evidence="4">
    <location>
        <begin position="29"/>
        <end position="198"/>
    </location>
</feature>
<sequence length="343" mass="38872">MKLKKKEVFNLLYDLREVQMAETSKPEVSIIVPTYRRLGVLKNCLQAIEQMEGEIGEILIICRSVDDKDTHRWLVATAVEKEKWKIIDVDQPGVVHAINSGLDVATKDFIAIFDDDAVPRRNWLNLVLDQYKDDDVGAVGGRDVVDVNGVKLDRPEVKVAGVIDFWGNLIGNHHLVVGKARDVDALKGCNWSFRRSAIGTGRLDSRLLGMGAQFDNELLFCLNIRKAGWRIRLDPNAIVDHYPAVRHEIKRGEWTKERCFQQSCNHTMSQFSVASTSMKLRHTFYMLAIGSRYCPGLYYMLHALLKRPKELAGIMLGGWSGFFKGIGIAEDIKRNPSGYIREI</sequence>
<evidence type="ECO:0000256" key="3">
    <source>
        <dbReference type="ARBA" id="ARBA00022679"/>
    </source>
</evidence>
<evidence type="ECO:0000256" key="2">
    <source>
        <dbReference type="ARBA" id="ARBA00022676"/>
    </source>
</evidence>
<reference evidence="5 6" key="1">
    <citation type="submission" date="2018-05" db="EMBL/GenBank/DDBJ databases">
        <title>Leucothrix arctica sp. nov., isolated from Arctic seawater.</title>
        <authorList>
            <person name="Choi A."/>
            <person name="Baek K."/>
        </authorList>
    </citation>
    <scope>NUCLEOTIDE SEQUENCE [LARGE SCALE GENOMIC DNA]</scope>
    <source>
        <strain evidence="5 6">IMCC9719</strain>
    </source>
</reference>
<evidence type="ECO:0000259" key="4">
    <source>
        <dbReference type="Pfam" id="PF00535"/>
    </source>
</evidence>
<dbReference type="EMBL" id="QGKL01000010">
    <property type="protein sequence ID" value="PWQ98713.1"/>
    <property type="molecule type" value="Genomic_DNA"/>
</dbReference>
<keyword evidence="3" id="KW-0808">Transferase</keyword>
<evidence type="ECO:0000256" key="1">
    <source>
        <dbReference type="ARBA" id="ARBA00006739"/>
    </source>
</evidence>
<dbReference type="Proteomes" id="UP000245506">
    <property type="component" value="Unassembled WGS sequence"/>
</dbReference>